<evidence type="ECO:0000256" key="1">
    <source>
        <dbReference type="ARBA" id="ARBA00004141"/>
    </source>
</evidence>
<keyword evidence="3 12" id="KW-0813">Transport</keyword>
<evidence type="ECO:0000256" key="5">
    <source>
        <dbReference type="ARBA" id="ARBA00022692"/>
    </source>
</evidence>
<keyword evidence="5 12" id="KW-0812">Transmembrane</keyword>
<protein>
    <submittedName>
        <fullName evidence="13">Uncharacterized protein</fullName>
    </submittedName>
</protein>
<keyword evidence="11 12" id="KW-0407">Ion channel</keyword>
<accession>A0A7R8WE85</accession>
<evidence type="ECO:0000256" key="8">
    <source>
        <dbReference type="ARBA" id="ARBA00023065"/>
    </source>
</evidence>
<keyword evidence="4 12" id="KW-0894">Sodium channel</keyword>
<evidence type="ECO:0000256" key="4">
    <source>
        <dbReference type="ARBA" id="ARBA00022461"/>
    </source>
</evidence>
<reference evidence="13" key="1">
    <citation type="submission" date="2020-11" db="EMBL/GenBank/DDBJ databases">
        <authorList>
            <person name="Tran Van P."/>
        </authorList>
    </citation>
    <scope>NUCLEOTIDE SEQUENCE</scope>
</reference>
<keyword evidence="10 12" id="KW-0739">Sodium transport</keyword>
<dbReference type="AlphaFoldDB" id="A0A7R8WE85"/>
<feature type="non-terminal residue" evidence="13">
    <location>
        <position position="280"/>
    </location>
</feature>
<keyword evidence="8 12" id="KW-0406">Ion transport</keyword>
<dbReference type="GO" id="GO:0016020">
    <property type="term" value="C:membrane"/>
    <property type="evidence" value="ECO:0007669"/>
    <property type="project" value="UniProtKB-SubCell"/>
</dbReference>
<evidence type="ECO:0000256" key="3">
    <source>
        <dbReference type="ARBA" id="ARBA00022448"/>
    </source>
</evidence>
<evidence type="ECO:0000256" key="12">
    <source>
        <dbReference type="RuleBase" id="RU000679"/>
    </source>
</evidence>
<evidence type="ECO:0000256" key="9">
    <source>
        <dbReference type="ARBA" id="ARBA00023136"/>
    </source>
</evidence>
<evidence type="ECO:0000313" key="13">
    <source>
        <dbReference type="EMBL" id="CAD7230067.1"/>
    </source>
</evidence>
<evidence type="ECO:0000256" key="2">
    <source>
        <dbReference type="ARBA" id="ARBA00007193"/>
    </source>
</evidence>
<keyword evidence="9" id="KW-0472">Membrane</keyword>
<comment type="similarity">
    <text evidence="2 12">Belongs to the amiloride-sensitive sodium channel (TC 1.A.6) family.</text>
</comment>
<proteinExistence type="inferred from homology"/>
<dbReference type="EMBL" id="OB662440">
    <property type="protein sequence ID" value="CAD7230067.1"/>
    <property type="molecule type" value="Genomic_DNA"/>
</dbReference>
<comment type="subcellular location">
    <subcellularLocation>
        <location evidence="1">Membrane</location>
        <topology evidence="1">Multi-pass membrane protein</topology>
    </subcellularLocation>
</comment>
<evidence type="ECO:0000256" key="10">
    <source>
        <dbReference type="ARBA" id="ARBA00023201"/>
    </source>
</evidence>
<evidence type="ECO:0000256" key="11">
    <source>
        <dbReference type="ARBA" id="ARBA00023303"/>
    </source>
</evidence>
<dbReference type="InterPro" id="IPR001873">
    <property type="entry name" value="ENaC"/>
</dbReference>
<evidence type="ECO:0000256" key="6">
    <source>
        <dbReference type="ARBA" id="ARBA00022989"/>
    </source>
</evidence>
<dbReference type="GO" id="GO:0005272">
    <property type="term" value="F:sodium channel activity"/>
    <property type="evidence" value="ECO:0007669"/>
    <property type="project" value="UniProtKB-KW"/>
</dbReference>
<dbReference type="Pfam" id="PF00858">
    <property type="entry name" value="ASC"/>
    <property type="match status" value="1"/>
</dbReference>
<keyword evidence="6" id="KW-1133">Transmembrane helix</keyword>
<gene>
    <name evidence="13" type="ORF">CTOB1V02_LOCUS7930</name>
</gene>
<name>A0A7R8WE85_9CRUS</name>
<evidence type="ECO:0000256" key="7">
    <source>
        <dbReference type="ARBA" id="ARBA00023053"/>
    </source>
</evidence>
<keyword evidence="7" id="KW-0915">Sodium</keyword>
<organism evidence="13">
    <name type="scientific">Cyprideis torosa</name>
    <dbReference type="NCBI Taxonomy" id="163714"/>
    <lineage>
        <taxon>Eukaryota</taxon>
        <taxon>Metazoa</taxon>
        <taxon>Ecdysozoa</taxon>
        <taxon>Arthropoda</taxon>
        <taxon>Crustacea</taxon>
        <taxon>Oligostraca</taxon>
        <taxon>Ostracoda</taxon>
        <taxon>Podocopa</taxon>
        <taxon>Podocopida</taxon>
        <taxon>Cytherocopina</taxon>
        <taxon>Cytheroidea</taxon>
        <taxon>Cytherideidae</taxon>
        <taxon>Cyprideis</taxon>
    </lineage>
</organism>
<sequence length="280" mass="30546">MNPISVEDVQMVPGTFCGEVFEAKTNRWSWASVDGVRCGGILAGTGSLGGETINQPRTLLVYGVIAHTIRNQARWTQVVSVESPSSVLVHLPLKQRSATTVAVTSSTGDGEERVVTKSSEAPADLSSGIRFDTGSVSVLMTIGDSLPLAEQLSSISQSVPGCGPNMEQVKLKDPPDELQEEKPAPRFILCRFLDHRYSAHGFPRGSPTVPNGSVVRRAFWVLLTLGLLLFSIWQIWTAVIKFYEVPRTTNIKTSLVAEKRNEEVNIMELSVKLPLEELVS</sequence>